<feature type="compositionally biased region" description="Polar residues" evidence="2">
    <location>
        <begin position="1"/>
        <end position="12"/>
    </location>
</feature>
<proteinExistence type="inferred from homology"/>
<dbReference type="GO" id="GO:0000122">
    <property type="term" value="P:negative regulation of transcription by RNA polymerase II"/>
    <property type="evidence" value="ECO:0007669"/>
    <property type="project" value="TreeGrafter"/>
</dbReference>
<feature type="region of interest" description="Disordered" evidence="2">
    <location>
        <begin position="1"/>
        <end position="22"/>
    </location>
</feature>
<dbReference type="PANTHER" id="PTHR13992">
    <property type="entry name" value="NUCLEAR RECEPTOR CO-REPRESSOR RELATED NCOR"/>
    <property type="match status" value="1"/>
</dbReference>
<dbReference type="AlphaFoldDB" id="A0A3L8S3S8"/>
<dbReference type="PANTHER" id="PTHR13992:SF21">
    <property type="entry name" value="NUCLEAR RECEPTOR COREPRESSOR 2"/>
    <property type="match status" value="1"/>
</dbReference>
<name>A0A3L8S3S8_CHLGU</name>
<dbReference type="GO" id="GO:0000785">
    <property type="term" value="C:chromatin"/>
    <property type="evidence" value="ECO:0007669"/>
    <property type="project" value="TreeGrafter"/>
</dbReference>
<organism evidence="3 4">
    <name type="scientific">Chloebia gouldiae</name>
    <name type="common">Gouldian finch</name>
    <name type="synonym">Erythrura gouldiae</name>
    <dbReference type="NCBI Taxonomy" id="44316"/>
    <lineage>
        <taxon>Eukaryota</taxon>
        <taxon>Metazoa</taxon>
        <taxon>Chordata</taxon>
        <taxon>Craniata</taxon>
        <taxon>Vertebrata</taxon>
        <taxon>Euteleostomi</taxon>
        <taxon>Archelosauria</taxon>
        <taxon>Archosauria</taxon>
        <taxon>Dinosauria</taxon>
        <taxon>Saurischia</taxon>
        <taxon>Theropoda</taxon>
        <taxon>Coelurosauria</taxon>
        <taxon>Aves</taxon>
        <taxon>Neognathae</taxon>
        <taxon>Neoaves</taxon>
        <taxon>Telluraves</taxon>
        <taxon>Australaves</taxon>
        <taxon>Passeriformes</taxon>
        <taxon>Passeroidea</taxon>
        <taxon>Passeridae</taxon>
        <taxon>Chloebia</taxon>
    </lineage>
</organism>
<keyword evidence="4" id="KW-1185">Reference proteome</keyword>
<dbReference type="OrthoDB" id="10258692at2759"/>
<evidence type="ECO:0000313" key="4">
    <source>
        <dbReference type="Proteomes" id="UP000276834"/>
    </source>
</evidence>
<dbReference type="EMBL" id="QUSF01000066">
    <property type="protein sequence ID" value="RLV96852.1"/>
    <property type="molecule type" value="Genomic_DNA"/>
</dbReference>
<protein>
    <submittedName>
        <fullName evidence="3">Uncharacterized protein</fullName>
    </submittedName>
</protein>
<comment type="caution">
    <text evidence="3">The sequence shown here is derived from an EMBL/GenBank/DDBJ whole genome shotgun (WGS) entry which is preliminary data.</text>
</comment>
<comment type="similarity">
    <text evidence="1">Belongs to the N-CoR nuclear receptor corepressors family.</text>
</comment>
<sequence>MGSKSPGNNTQRPAFFSKLTESNSAMVKSKKQEIIKKLSTTNKNETEYSKNLQGGECGAAWDRDFQHASDYWSR</sequence>
<dbReference type="GO" id="GO:0003714">
    <property type="term" value="F:transcription corepressor activity"/>
    <property type="evidence" value="ECO:0007669"/>
    <property type="project" value="TreeGrafter"/>
</dbReference>
<dbReference type="Proteomes" id="UP000276834">
    <property type="component" value="Unassembled WGS sequence"/>
</dbReference>
<evidence type="ECO:0000313" key="3">
    <source>
        <dbReference type="EMBL" id="RLV96852.1"/>
    </source>
</evidence>
<evidence type="ECO:0000256" key="2">
    <source>
        <dbReference type="SAM" id="MobiDB-lite"/>
    </source>
</evidence>
<accession>A0A3L8S3S8</accession>
<dbReference type="InterPro" id="IPR051571">
    <property type="entry name" value="N-CoR_corepressor"/>
</dbReference>
<evidence type="ECO:0000256" key="1">
    <source>
        <dbReference type="ARBA" id="ARBA00010097"/>
    </source>
</evidence>
<gene>
    <name evidence="3" type="ORF">DV515_00012340</name>
</gene>
<reference evidence="3 4" key="1">
    <citation type="journal article" date="2018" name="Proc. R. Soc. B">
        <title>A non-coding region near Follistatin controls head colour polymorphism in the Gouldian finch.</title>
        <authorList>
            <person name="Toomey M.B."/>
            <person name="Marques C.I."/>
            <person name="Andrade P."/>
            <person name="Araujo P.M."/>
            <person name="Sabatino S."/>
            <person name="Gazda M.A."/>
            <person name="Afonso S."/>
            <person name="Lopes R.J."/>
            <person name="Corbo J.C."/>
            <person name="Carneiro M."/>
        </authorList>
    </citation>
    <scope>NUCLEOTIDE SEQUENCE [LARGE SCALE GENOMIC DNA]</scope>
    <source>
        <strain evidence="3">Red01</strain>
        <tissue evidence="3">Muscle</tissue>
    </source>
</reference>